<keyword evidence="4" id="KW-0378">Hydrolase</keyword>
<dbReference type="InterPro" id="IPR011356">
    <property type="entry name" value="Leucine_aapep/pepB"/>
</dbReference>
<dbReference type="GO" id="GO:0005737">
    <property type="term" value="C:cytoplasm"/>
    <property type="evidence" value="ECO:0007669"/>
    <property type="project" value="InterPro"/>
</dbReference>
<evidence type="ECO:0000256" key="5">
    <source>
        <dbReference type="ARBA" id="ARBA00023211"/>
    </source>
</evidence>
<evidence type="ECO:0000313" key="8">
    <source>
        <dbReference type="Proteomes" id="UP000253934"/>
    </source>
</evidence>
<evidence type="ECO:0000256" key="1">
    <source>
        <dbReference type="ARBA" id="ARBA00009528"/>
    </source>
</evidence>
<keyword evidence="2 7" id="KW-0031">Aminopeptidase</keyword>
<dbReference type="Proteomes" id="UP000253934">
    <property type="component" value="Unassembled WGS sequence"/>
</dbReference>
<dbReference type="SUPFAM" id="SSF53187">
    <property type="entry name" value="Zn-dependent exopeptidases"/>
    <property type="match status" value="1"/>
</dbReference>
<evidence type="ECO:0000259" key="6">
    <source>
        <dbReference type="PROSITE" id="PS00631"/>
    </source>
</evidence>
<dbReference type="Pfam" id="PF00883">
    <property type="entry name" value="Peptidase_M17"/>
    <property type="match status" value="1"/>
</dbReference>
<comment type="caution">
    <text evidence="7">The sequence shown here is derived from an EMBL/GenBank/DDBJ whole genome shotgun (WGS) entry which is preliminary data.</text>
</comment>
<dbReference type="GO" id="GO:0070006">
    <property type="term" value="F:metalloaminopeptidase activity"/>
    <property type="evidence" value="ECO:0007669"/>
    <property type="project" value="InterPro"/>
</dbReference>
<evidence type="ECO:0000256" key="3">
    <source>
        <dbReference type="ARBA" id="ARBA00022670"/>
    </source>
</evidence>
<evidence type="ECO:0000313" key="7">
    <source>
        <dbReference type="EMBL" id="RDB36295.1"/>
    </source>
</evidence>
<dbReference type="PROSITE" id="PS00631">
    <property type="entry name" value="CYTOSOL_AP"/>
    <property type="match status" value="1"/>
</dbReference>
<dbReference type="EMBL" id="QOVW01000063">
    <property type="protein sequence ID" value="RDB36295.1"/>
    <property type="molecule type" value="Genomic_DNA"/>
</dbReference>
<dbReference type="PRINTS" id="PR00481">
    <property type="entry name" value="LAMNOPPTDASE"/>
</dbReference>
<proteinExistence type="inferred from homology"/>
<evidence type="ECO:0000256" key="4">
    <source>
        <dbReference type="ARBA" id="ARBA00022801"/>
    </source>
</evidence>
<dbReference type="AlphaFoldDB" id="A0A369KUB3"/>
<dbReference type="PANTHER" id="PTHR11963">
    <property type="entry name" value="LEUCINE AMINOPEPTIDASE-RELATED"/>
    <property type="match status" value="1"/>
</dbReference>
<accession>A0A369KUB3</accession>
<comment type="similarity">
    <text evidence="1">Belongs to the peptidase M17 family.</text>
</comment>
<evidence type="ECO:0000256" key="2">
    <source>
        <dbReference type="ARBA" id="ARBA00022438"/>
    </source>
</evidence>
<dbReference type="InterPro" id="IPR000819">
    <property type="entry name" value="Peptidase_M17_C"/>
</dbReference>
<dbReference type="CDD" id="cd00433">
    <property type="entry name" value="Peptidase_M17"/>
    <property type="match status" value="1"/>
</dbReference>
<organism evidence="7 8">
    <name type="scientific">Spirobacillus cienkowskii</name>
    <dbReference type="NCBI Taxonomy" id="495820"/>
    <lineage>
        <taxon>Bacteria</taxon>
        <taxon>Pseudomonadati</taxon>
        <taxon>Bdellovibrionota</taxon>
        <taxon>Oligoflexia</taxon>
        <taxon>Silvanigrellales</taxon>
        <taxon>Spirobacillus</taxon>
    </lineage>
</organism>
<reference evidence="7" key="1">
    <citation type="submission" date="2018-04" db="EMBL/GenBank/DDBJ databases">
        <title>Draft genome sequence of the Candidatus Spirobacillus cienkowskii, a pathogen of freshwater Daphnia species, reconstructed from hemolymph metagenomic reads.</title>
        <authorList>
            <person name="Bresciani L."/>
            <person name="Lemos L.N."/>
            <person name="Wale N."/>
            <person name="Lin J.Y."/>
            <person name="Fernandes G.R."/>
            <person name="Duffy M.A."/>
            <person name="Rodrigues J.M."/>
        </authorList>
    </citation>
    <scope>NUCLEOTIDE SEQUENCE [LARGE SCALE GENOMIC DNA]</scope>
    <source>
        <strain evidence="7">Binning01</strain>
    </source>
</reference>
<sequence>MNFFSGWFLAPNFTFKTYTTEDFNKIKSNTLPNHFSVYIVTEEFFLNNSATLVSPFVIVGELKPKNLYPTDPSGKQFIFIAPKDEPKKIGFEKPGKAHIASHTGAILAHALQSLASKFDNSLNFTLSFSDDLKLLLEGEQHEFLIGLLQKSISNKVFKKSNKLNNILIGLQEPFFTQAILQRAYALSDAMCYTRTFVNMPANILNPETYEVFIRSLVKYECEQAENPNHIQIEIMNFNKLQQEECGLICAVGKGSQILPRLIKLSYCSNHNCAEISHVSLVGKGITFDSGGYDIKPPSGMKIMKKDMGGSAAALGVFLACARMQLPLKLTCWLPLAENMISGNAMRPGDVYKAKNGLQVEIDNTDAEGRLILADTLCLACDEKPNWLIDFATLTGAARVSLGTMIDSLFGNDQSTTQLLFQSGIETGDWVWPMPLPTDYESYLESSISDLQNSGSSGFAGSITAALFLKKFITQTNWNHIDTYMWCDKPNGLWSEGGGASGKCVRLVTHAIASFISQAKNLQ</sequence>
<keyword evidence="5" id="KW-0464">Manganese</keyword>
<dbReference type="GO" id="GO:0030145">
    <property type="term" value="F:manganese ion binding"/>
    <property type="evidence" value="ECO:0007669"/>
    <property type="project" value="InterPro"/>
</dbReference>
<keyword evidence="8" id="KW-1185">Reference proteome</keyword>
<keyword evidence="3" id="KW-0645">Protease</keyword>
<dbReference type="PANTHER" id="PTHR11963:SF20">
    <property type="entry name" value="PEPTIDASE B"/>
    <property type="match status" value="1"/>
</dbReference>
<name>A0A369KUB3_9BACT</name>
<feature type="domain" description="Cytosol aminopeptidase" evidence="6">
    <location>
        <begin position="363"/>
        <end position="370"/>
    </location>
</feature>
<dbReference type="GO" id="GO:0006508">
    <property type="term" value="P:proteolysis"/>
    <property type="evidence" value="ECO:0007669"/>
    <property type="project" value="UniProtKB-KW"/>
</dbReference>
<protein>
    <submittedName>
        <fullName evidence="7">Leucyl aminopeptidase family protein</fullName>
    </submittedName>
</protein>
<gene>
    <name evidence="7" type="ORF">DCC88_05825</name>
</gene>
<dbReference type="Gene3D" id="3.40.630.10">
    <property type="entry name" value="Zn peptidases"/>
    <property type="match status" value="1"/>
</dbReference>